<dbReference type="AlphaFoldDB" id="A0AAN6T708"/>
<accession>A0AAN6T708</accession>
<proteinExistence type="predicted"/>
<feature type="compositionally biased region" description="Basic and acidic residues" evidence="1">
    <location>
        <begin position="174"/>
        <end position="185"/>
    </location>
</feature>
<keyword evidence="3" id="KW-1185">Reference proteome</keyword>
<reference evidence="2" key="1">
    <citation type="journal article" date="2023" name="Mol. Phylogenet. Evol.">
        <title>Genome-scale phylogeny and comparative genomics of the fungal order Sordariales.</title>
        <authorList>
            <person name="Hensen N."/>
            <person name="Bonometti L."/>
            <person name="Westerberg I."/>
            <person name="Brannstrom I.O."/>
            <person name="Guillou S."/>
            <person name="Cros-Aarteil S."/>
            <person name="Calhoun S."/>
            <person name="Haridas S."/>
            <person name="Kuo A."/>
            <person name="Mondo S."/>
            <person name="Pangilinan J."/>
            <person name="Riley R."/>
            <person name="LaButti K."/>
            <person name="Andreopoulos B."/>
            <person name="Lipzen A."/>
            <person name="Chen C."/>
            <person name="Yan M."/>
            <person name="Daum C."/>
            <person name="Ng V."/>
            <person name="Clum A."/>
            <person name="Steindorff A."/>
            <person name="Ohm R.A."/>
            <person name="Martin F."/>
            <person name="Silar P."/>
            <person name="Natvig D.O."/>
            <person name="Lalanne C."/>
            <person name="Gautier V."/>
            <person name="Ament-Velasquez S.L."/>
            <person name="Kruys A."/>
            <person name="Hutchinson M.I."/>
            <person name="Powell A.J."/>
            <person name="Barry K."/>
            <person name="Miller A.N."/>
            <person name="Grigoriev I.V."/>
            <person name="Debuchy R."/>
            <person name="Gladieux P."/>
            <person name="Hiltunen Thoren M."/>
            <person name="Johannesson H."/>
        </authorList>
    </citation>
    <scope>NUCLEOTIDE SEQUENCE</scope>
    <source>
        <strain evidence="2">CBS 757.83</strain>
    </source>
</reference>
<evidence type="ECO:0000313" key="3">
    <source>
        <dbReference type="Proteomes" id="UP001305647"/>
    </source>
</evidence>
<evidence type="ECO:0000256" key="1">
    <source>
        <dbReference type="SAM" id="MobiDB-lite"/>
    </source>
</evidence>
<comment type="caution">
    <text evidence="2">The sequence shown here is derived from an EMBL/GenBank/DDBJ whole genome shotgun (WGS) entry which is preliminary data.</text>
</comment>
<sequence length="185" mass="20503">MAPVKVLLNRWLRPFGFLPAKTKSLALSDNESMSSRYPRGGMQSAIKAWEIKKSKVSRCELVAVPKARRDLQRGLGDRRLLVPRWHALSRGVSRAICPSRGRVRLGGFGLGEHIAGSVCRRECTASMIPGERGRSEVDQSRPAAEWPSVKRRLGQSSGWCNECSDGSKMTSGTLHREEKESGTKE</sequence>
<dbReference type="EMBL" id="MU863624">
    <property type="protein sequence ID" value="KAK4106409.1"/>
    <property type="molecule type" value="Genomic_DNA"/>
</dbReference>
<protein>
    <submittedName>
        <fullName evidence="2">Uncharacterized protein</fullName>
    </submittedName>
</protein>
<reference evidence="2" key="2">
    <citation type="submission" date="2023-05" db="EMBL/GenBank/DDBJ databases">
        <authorList>
            <consortium name="Lawrence Berkeley National Laboratory"/>
            <person name="Steindorff A."/>
            <person name="Hensen N."/>
            <person name="Bonometti L."/>
            <person name="Westerberg I."/>
            <person name="Brannstrom I.O."/>
            <person name="Guillou S."/>
            <person name="Cros-Aarteil S."/>
            <person name="Calhoun S."/>
            <person name="Haridas S."/>
            <person name="Kuo A."/>
            <person name="Mondo S."/>
            <person name="Pangilinan J."/>
            <person name="Riley R."/>
            <person name="Labutti K."/>
            <person name="Andreopoulos B."/>
            <person name="Lipzen A."/>
            <person name="Chen C."/>
            <person name="Yanf M."/>
            <person name="Daum C."/>
            <person name="Ng V."/>
            <person name="Clum A."/>
            <person name="Ohm R."/>
            <person name="Martin F."/>
            <person name="Silar P."/>
            <person name="Natvig D."/>
            <person name="Lalanne C."/>
            <person name="Gautier V."/>
            <person name="Ament-Velasquez S.L."/>
            <person name="Kruys A."/>
            <person name="Hutchinson M.I."/>
            <person name="Powell A.J."/>
            <person name="Barry K."/>
            <person name="Miller A.N."/>
            <person name="Grigoriev I.V."/>
            <person name="Debuchy R."/>
            <person name="Gladieux P."/>
            <person name="Thoren M.H."/>
            <person name="Johannesson H."/>
        </authorList>
    </citation>
    <scope>NUCLEOTIDE SEQUENCE</scope>
    <source>
        <strain evidence="2">CBS 757.83</strain>
    </source>
</reference>
<dbReference type="Proteomes" id="UP001305647">
    <property type="component" value="Unassembled WGS sequence"/>
</dbReference>
<feature type="region of interest" description="Disordered" evidence="1">
    <location>
        <begin position="130"/>
        <end position="185"/>
    </location>
</feature>
<organism evidence="2 3">
    <name type="scientific">Parathielavia hyrcaniae</name>
    <dbReference type="NCBI Taxonomy" id="113614"/>
    <lineage>
        <taxon>Eukaryota</taxon>
        <taxon>Fungi</taxon>
        <taxon>Dikarya</taxon>
        <taxon>Ascomycota</taxon>
        <taxon>Pezizomycotina</taxon>
        <taxon>Sordariomycetes</taxon>
        <taxon>Sordariomycetidae</taxon>
        <taxon>Sordariales</taxon>
        <taxon>Chaetomiaceae</taxon>
        <taxon>Parathielavia</taxon>
    </lineage>
</organism>
<evidence type="ECO:0000313" key="2">
    <source>
        <dbReference type="EMBL" id="KAK4106409.1"/>
    </source>
</evidence>
<name>A0AAN6T708_9PEZI</name>
<gene>
    <name evidence="2" type="ORF">N658DRAFT_18183</name>
</gene>